<dbReference type="InterPro" id="IPR044766">
    <property type="entry name" value="NPSN/SNAP25-like_N_SNARE"/>
</dbReference>
<accession>A0A453B633</accession>
<evidence type="ECO:0000313" key="7">
    <source>
        <dbReference type="Proteomes" id="UP000015105"/>
    </source>
</evidence>
<dbReference type="GO" id="GO:0005484">
    <property type="term" value="F:SNAP receptor activity"/>
    <property type="evidence" value="ECO:0007669"/>
    <property type="project" value="InterPro"/>
</dbReference>
<dbReference type="EnsemblPlants" id="AET2Gv20376100.29">
    <property type="protein sequence ID" value="AET2Gv20376100.29"/>
    <property type="gene ID" value="AET2Gv20376100"/>
</dbReference>
<keyword evidence="3 5" id="KW-0472">Membrane</keyword>
<evidence type="ECO:0000256" key="4">
    <source>
        <dbReference type="SAM" id="MobiDB-lite"/>
    </source>
</evidence>
<keyword evidence="5" id="KW-0812">Transmembrane</keyword>
<reference evidence="6" key="3">
    <citation type="journal article" date="2017" name="Nature">
        <title>Genome sequence of the progenitor of the wheat D genome Aegilops tauschii.</title>
        <authorList>
            <person name="Luo M.C."/>
            <person name="Gu Y.Q."/>
            <person name="Puiu D."/>
            <person name="Wang H."/>
            <person name="Twardziok S.O."/>
            <person name="Deal K.R."/>
            <person name="Huo N."/>
            <person name="Zhu T."/>
            <person name="Wang L."/>
            <person name="Wang Y."/>
            <person name="McGuire P.E."/>
            <person name="Liu S."/>
            <person name="Long H."/>
            <person name="Ramasamy R.K."/>
            <person name="Rodriguez J.C."/>
            <person name="Van S.L."/>
            <person name="Yuan L."/>
            <person name="Wang Z."/>
            <person name="Xia Z."/>
            <person name="Xiao L."/>
            <person name="Anderson O.D."/>
            <person name="Ouyang S."/>
            <person name="Liang Y."/>
            <person name="Zimin A.V."/>
            <person name="Pertea G."/>
            <person name="Qi P."/>
            <person name="Bennetzen J.L."/>
            <person name="Dai X."/>
            <person name="Dawson M.W."/>
            <person name="Muller H.G."/>
            <person name="Kugler K."/>
            <person name="Rivarola-Duarte L."/>
            <person name="Spannagl M."/>
            <person name="Mayer K.F.X."/>
            <person name="Lu F.H."/>
            <person name="Bevan M.W."/>
            <person name="Leroy P."/>
            <person name="Li P."/>
            <person name="You F.M."/>
            <person name="Sun Q."/>
            <person name="Liu Z."/>
            <person name="Lyons E."/>
            <person name="Wicker T."/>
            <person name="Salzberg S.L."/>
            <person name="Devos K.M."/>
            <person name="Dvorak J."/>
        </authorList>
    </citation>
    <scope>NUCLEOTIDE SEQUENCE [LARGE SCALE GENOMIC DNA]</scope>
    <source>
        <strain evidence="6">cv. AL8/78</strain>
    </source>
</reference>
<keyword evidence="5" id="KW-1133">Transmembrane helix</keyword>
<comment type="subcellular location">
    <subcellularLocation>
        <location evidence="1">Membrane</location>
    </subcellularLocation>
</comment>
<evidence type="ECO:0000256" key="1">
    <source>
        <dbReference type="ARBA" id="ARBA00004370"/>
    </source>
</evidence>
<sequence>RPATSPHPRRAPPLLSGKMPVSSVAKPLSSKPNPFDSDSDSEFTSRRARASSSNSVDPGANGRYKNGFRDSGGFDNQSVQELEGYVAHKAEEVTQKVNVCLRLAENIKEDATNTMIALHKQGQQMNRTHETAANIDQDLSRVSSKPAVSFALLYFLLVFELLVFLLRVRHFWEALEGFSQKPGSPRKPGK</sequence>
<dbReference type="PANTHER" id="PTHR19305">
    <property type="entry name" value="SYNAPTOSOMAL ASSOCIATED PROTEIN"/>
    <property type="match status" value="1"/>
</dbReference>
<evidence type="ECO:0000256" key="5">
    <source>
        <dbReference type="SAM" id="Phobius"/>
    </source>
</evidence>
<dbReference type="CDD" id="cd15861">
    <property type="entry name" value="SNARE_SNAP25N_23N_29N_SEC9N"/>
    <property type="match status" value="1"/>
</dbReference>
<dbReference type="PANTHER" id="PTHR19305:SF26">
    <property type="entry name" value="T-SNARE COILED-COIL HOMOLOGY DOMAIN-CONTAINING PROTEIN"/>
    <property type="match status" value="1"/>
</dbReference>
<dbReference type="AlphaFoldDB" id="A0A453B633"/>
<proteinExistence type="predicted"/>
<protein>
    <recommendedName>
        <fullName evidence="8">t-SNARE coiled-coil homology domain-containing protein</fullName>
    </recommendedName>
</protein>
<reference evidence="7" key="2">
    <citation type="journal article" date="2017" name="Nat. Plants">
        <title>The Aegilops tauschii genome reveals multiple impacts of transposons.</title>
        <authorList>
            <person name="Zhao G."/>
            <person name="Zou C."/>
            <person name="Li K."/>
            <person name="Wang K."/>
            <person name="Li T."/>
            <person name="Gao L."/>
            <person name="Zhang X."/>
            <person name="Wang H."/>
            <person name="Yang Z."/>
            <person name="Liu X."/>
            <person name="Jiang W."/>
            <person name="Mao L."/>
            <person name="Kong X."/>
            <person name="Jiao Y."/>
            <person name="Jia J."/>
        </authorList>
    </citation>
    <scope>NUCLEOTIDE SEQUENCE [LARGE SCALE GENOMIC DNA]</scope>
    <source>
        <strain evidence="7">cv. AL8/78</strain>
    </source>
</reference>
<keyword evidence="2" id="KW-0813">Transport</keyword>
<dbReference type="Gene3D" id="1.20.5.110">
    <property type="match status" value="1"/>
</dbReference>
<name>A0A453B633_AEGTS</name>
<dbReference type="Gramene" id="AET2Gv20376100.29">
    <property type="protein sequence ID" value="AET2Gv20376100.29"/>
    <property type="gene ID" value="AET2Gv20376100"/>
</dbReference>
<dbReference type="GO" id="GO:0031201">
    <property type="term" value="C:SNARE complex"/>
    <property type="evidence" value="ECO:0007669"/>
    <property type="project" value="InterPro"/>
</dbReference>
<reference evidence="6" key="4">
    <citation type="submission" date="2019-03" db="UniProtKB">
        <authorList>
            <consortium name="EnsemblPlants"/>
        </authorList>
    </citation>
    <scope>IDENTIFICATION</scope>
</reference>
<reference evidence="7" key="1">
    <citation type="journal article" date="2014" name="Science">
        <title>Ancient hybridizations among the ancestral genomes of bread wheat.</title>
        <authorList>
            <consortium name="International Wheat Genome Sequencing Consortium,"/>
            <person name="Marcussen T."/>
            <person name="Sandve S.R."/>
            <person name="Heier L."/>
            <person name="Spannagl M."/>
            <person name="Pfeifer M."/>
            <person name="Jakobsen K.S."/>
            <person name="Wulff B.B."/>
            <person name="Steuernagel B."/>
            <person name="Mayer K.F."/>
            <person name="Olsen O.A."/>
        </authorList>
    </citation>
    <scope>NUCLEOTIDE SEQUENCE [LARGE SCALE GENOMIC DNA]</scope>
    <source>
        <strain evidence="7">cv. AL8/78</strain>
    </source>
</reference>
<evidence type="ECO:0008006" key="8">
    <source>
        <dbReference type="Google" id="ProtNLM"/>
    </source>
</evidence>
<evidence type="ECO:0000313" key="6">
    <source>
        <dbReference type="EnsemblPlants" id="AET2Gv20376100.29"/>
    </source>
</evidence>
<reference evidence="6" key="5">
    <citation type="journal article" date="2021" name="G3 (Bethesda)">
        <title>Aegilops tauschii genome assembly Aet v5.0 features greater sequence contiguity and improved annotation.</title>
        <authorList>
            <person name="Wang L."/>
            <person name="Zhu T."/>
            <person name="Rodriguez J.C."/>
            <person name="Deal K.R."/>
            <person name="Dubcovsky J."/>
            <person name="McGuire P.E."/>
            <person name="Lux T."/>
            <person name="Spannagl M."/>
            <person name="Mayer K.F.X."/>
            <person name="Baldrich P."/>
            <person name="Meyers B.C."/>
            <person name="Huo N."/>
            <person name="Gu Y.Q."/>
            <person name="Zhou H."/>
            <person name="Devos K.M."/>
            <person name="Bennetzen J.L."/>
            <person name="Unver T."/>
            <person name="Budak H."/>
            <person name="Gulick P.J."/>
            <person name="Galiba G."/>
            <person name="Kalapos B."/>
            <person name="Nelson D.R."/>
            <person name="Li P."/>
            <person name="You F.M."/>
            <person name="Luo M.C."/>
            <person name="Dvorak J."/>
        </authorList>
    </citation>
    <scope>NUCLEOTIDE SEQUENCE [LARGE SCALE GENOMIC DNA]</scope>
    <source>
        <strain evidence="6">cv. AL8/78</strain>
    </source>
</reference>
<dbReference type="SUPFAM" id="SSF58038">
    <property type="entry name" value="SNARE fusion complex"/>
    <property type="match status" value="1"/>
</dbReference>
<evidence type="ECO:0000256" key="2">
    <source>
        <dbReference type="ARBA" id="ARBA00022448"/>
    </source>
</evidence>
<organism evidence="6 7">
    <name type="scientific">Aegilops tauschii subsp. strangulata</name>
    <name type="common">Goatgrass</name>
    <dbReference type="NCBI Taxonomy" id="200361"/>
    <lineage>
        <taxon>Eukaryota</taxon>
        <taxon>Viridiplantae</taxon>
        <taxon>Streptophyta</taxon>
        <taxon>Embryophyta</taxon>
        <taxon>Tracheophyta</taxon>
        <taxon>Spermatophyta</taxon>
        <taxon>Magnoliopsida</taxon>
        <taxon>Liliopsida</taxon>
        <taxon>Poales</taxon>
        <taxon>Poaceae</taxon>
        <taxon>BOP clade</taxon>
        <taxon>Pooideae</taxon>
        <taxon>Triticodae</taxon>
        <taxon>Triticeae</taxon>
        <taxon>Triticinae</taxon>
        <taxon>Aegilops</taxon>
    </lineage>
</organism>
<dbReference type="Proteomes" id="UP000015105">
    <property type="component" value="Chromosome 2D"/>
</dbReference>
<dbReference type="GO" id="GO:0005886">
    <property type="term" value="C:plasma membrane"/>
    <property type="evidence" value="ECO:0007669"/>
    <property type="project" value="TreeGrafter"/>
</dbReference>
<evidence type="ECO:0000256" key="3">
    <source>
        <dbReference type="ARBA" id="ARBA00023136"/>
    </source>
</evidence>
<keyword evidence="7" id="KW-1185">Reference proteome</keyword>
<feature type="transmembrane region" description="Helical" evidence="5">
    <location>
        <begin position="147"/>
        <end position="166"/>
    </location>
</feature>
<feature type="region of interest" description="Disordered" evidence="4">
    <location>
        <begin position="1"/>
        <end position="72"/>
    </location>
</feature>